<dbReference type="AlphaFoldDB" id="A0A8H7ZRS5"/>
<comment type="caution">
    <text evidence="2">The sequence shown here is derived from an EMBL/GenBank/DDBJ whole genome shotgun (WGS) entry which is preliminary data.</text>
</comment>
<sequence length="157" mass="17536">GGRAGVAAHQTPTRNPQEAVRDLVFRRFQAGVRGQRGAPPERAFLVHEIPAAPPQRVQSLCPVRTKKKTFSRKRYFLNLLLDTTIGIGILYGYLRVVGAAVRRLRLSEMQSGHYGDPPKISAWIKQSFAFLCALAAMKLTVLLLLHAFPVLESFGRW</sequence>
<keyword evidence="1" id="KW-1133">Transmembrane helix</keyword>
<dbReference type="OrthoDB" id="431202at2759"/>
<accession>A0A8H7ZRS5</accession>
<dbReference type="InterPro" id="IPR022127">
    <property type="entry name" value="STIMATE/YPL162C"/>
</dbReference>
<keyword evidence="1" id="KW-0472">Membrane</keyword>
<dbReference type="GO" id="GO:0016020">
    <property type="term" value="C:membrane"/>
    <property type="evidence" value="ECO:0007669"/>
    <property type="project" value="TreeGrafter"/>
</dbReference>
<name>A0A8H7ZRS5_9FUNG</name>
<feature type="non-terminal residue" evidence="2">
    <location>
        <position position="1"/>
    </location>
</feature>
<evidence type="ECO:0000313" key="2">
    <source>
        <dbReference type="EMBL" id="KAG5457878.1"/>
    </source>
</evidence>
<keyword evidence="3" id="KW-1185">Reference proteome</keyword>
<evidence type="ECO:0000256" key="1">
    <source>
        <dbReference type="SAM" id="Phobius"/>
    </source>
</evidence>
<dbReference type="Pfam" id="PF12400">
    <property type="entry name" value="STIMATE"/>
    <property type="match status" value="1"/>
</dbReference>
<dbReference type="EMBL" id="JAEFCI010009331">
    <property type="protein sequence ID" value="KAG5457878.1"/>
    <property type="molecule type" value="Genomic_DNA"/>
</dbReference>
<gene>
    <name evidence="2" type="ORF">BJ554DRAFT_2002</name>
</gene>
<keyword evidence="1" id="KW-0812">Transmembrane</keyword>
<dbReference type="PANTHER" id="PTHR31735">
    <property type="entry name" value="VACUOLAR MEMBRANE PROTEIN YPL162C"/>
    <property type="match status" value="1"/>
</dbReference>
<evidence type="ECO:0000313" key="3">
    <source>
        <dbReference type="Proteomes" id="UP000673691"/>
    </source>
</evidence>
<proteinExistence type="predicted"/>
<dbReference type="PANTHER" id="PTHR31735:SF1">
    <property type="entry name" value="VACUOLAR MEMBRANE PROTEIN YPL162C"/>
    <property type="match status" value="1"/>
</dbReference>
<organism evidence="2 3">
    <name type="scientific">Olpidium bornovanus</name>
    <dbReference type="NCBI Taxonomy" id="278681"/>
    <lineage>
        <taxon>Eukaryota</taxon>
        <taxon>Fungi</taxon>
        <taxon>Fungi incertae sedis</taxon>
        <taxon>Olpidiomycota</taxon>
        <taxon>Olpidiomycotina</taxon>
        <taxon>Olpidiomycetes</taxon>
        <taxon>Olpidiales</taxon>
        <taxon>Olpidiaceae</taxon>
        <taxon>Olpidium</taxon>
    </lineage>
</organism>
<protein>
    <submittedName>
        <fullName evidence="2">Vacuolar membrane protein-domain-containing protein</fullName>
    </submittedName>
</protein>
<feature type="transmembrane region" description="Helical" evidence="1">
    <location>
        <begin position="128"/>
        <end position="151"/>
    </location>
</feature>
<dbReference type="Proteomes" id="UP000673691">
    <property type="component" value="Unassembled WGS sequence"/>
</dbReference>
<reference evidence="2 3" key="1">
    <citation type="journal article" name="Sci. Rep.">
        <title>Genome-scale phylogenetic analyses confirm Olpidium as the closest living zoosporic fungus to the non-flagellated, terrestrial fungi.</title>
        <authorList>
            <person name="Chang Y."/>
            <person name="Rochon D."/>
            <person name="Sekimoto S."/>
            <person name="Wang Y."/>
            <person name="Chovatia M."/>
            <person name="Sandor L."/>
            <person name="Salamov A."/>
            <person name="Grigoriev I.V."/>
            <person name="Stajich J.E."/>
            <person name="Spatafora J.W."/>
        </authorList>
    </citation>
    <scope>NUCLEOTIDE SEQUENCE [LARGE SCALE GENOMIC DNA]</scope>
    <source>
        <strain evidence="2">S191</strain>
    </source>
</reference>
<feature type="transmembrane region" description="Helical" evidence="1">
    <location>
        <begin position="75"/>
        <end position="94"/>
    </location>
</feature>